<comment type="caution">
    <text evidence="1">The sequence shown here is derived from an EMBL/GenBank/DDBJ whole genome shotgun (WGS) entry which is preliminary data.</text>
</comment>
<dbReference type="Proteomes" id="UP001597287">
    <property type="component" value="Unassembled WGS sequence"/>
</dbReference>
<gene>
    <name evidence="1" type="ORF">ACFSPV_24110</name>
</gene>
<organism evidence="1 2">
    <name type="scientific">Delftia deserti</name>
    <dbReference type="NCBI Taxonomy" id="1651218"/>
    <lineage>
        <taxon>Bacteria</taxon>
        <taxon>Pseudomonadati</taxon>
        <taxon>Pseudomonadota</taxon>
        <taxon>Betaproteobacteria</taxon>
        <taxon>Burkholderiales</taxon>
        <taxon>Comamonadaceae</taxon>
        <taxon>Delftia</taxon>
    </lineage>
</organism>
<protein>
    <submittedName>
        <fullName evidence="1">Uncharacterized protein</fullName>
    </submittedName>
</protein>
<proteinExistence type="predicted"/>
<evidence type="ECO:0000313" key="1">
    <source>
        <dbReference type="EMBL" id="MFD2321770.1"/>
    </source>
</evidence>
<dbReference type="EMBL" id="JBHUIG010000029">
    <property type="protein sequence ID" value="MFD2321770.1"/>
    <property type="molecule type" value="Genomic_DNA"/>
</dbReference>
<sequence>MKEHPPFGTAPIRCGRTRCSWRGYETDLEKVPGTMGGLRCTCSVCPTCGCDSYSFMTAGEIKAWERKQRAQAQQKGQTP</sequence>
<name>A0ABW5EUK7_9BURK</name>
<keyword evidence="2" id="KW-1185">Reference proteome</keyword>
<evidence type="ECO:0000313" key="2">
    <source>
        <dbReference type="Proteomes" id="UP001597287"/>
    </source>
</evidence>
<dbReference type="RefSeq" id="WP_380104818.1">
    <property type="nucleotide sequence ID" value="NZ_JBHSIH010000001.1"/>
</dbReference>
<reference evidence="2" key="1">
    <citation type="journal article" date="2019" name="Int. J. Syst. Evol. Microbiol.">
        <title>The Global Catalogue of Microorganisms (GCM) 10K type strain sequencing project: providing services to taxonomists for standard genome sequencing and annotation.</title>
        <authorList>
            <consortium name="The Broad Institute Genomics Platform"/>
            <consortium name="The Broad Institute Genome Sequencing Center for Infectious Disease"/>
            <person name="Wu L."/>
            <person name="Ma J."/>
        </authorList>
    </citation>
    <scope>NUCLEOTIDE SEQUENCE [LARGE SCALE GENOMIC DNA]</scope>
    <source>
        <strain evidence="2">CCUG 62793</strain>
    </source>
</reference>
<accession>A0ABW5EUK7</accession>